<evidence type="ECO:0000256" key="2">
    <source>
        <dbReference type="SAM" id="Phobius"/>
    </source>
</evidence>
<dbReference type="Gene3D" id="3.30.70.270">
    <property type="match status" value="1"/>
</dbReference>
<evidence type="ECO:0000259" key="6">
    <source>
        <dbReference type="PROSITE" id="PS50887"/>
    </source>
</evidence>
<accession>A0ABN0TDA0</accession>
<dbReference type="PANTHER" id="PTHR44757">
    <property type="entry name" value="DIGUANYLATE CYCLASE DGCP"/>
    <property type="match status" value="1"/>
</dbReference>
<dbReference type="InterPro" id="IPR052155">
    <property type="entry name" value="Biofilm_reg_signaling"/>
</dbReference>
<keyword evidence="2" id="KW-0472">Membrane</keyword>
<comment type="caution">
    <text evidence="7">The sequence shown here is derived from an EMBL/GenBank/DDBJ whole genome shotgun (WGS) entry which is preliminary data.</text>
</comment>
<evidence type="ECO:0000259" key="4">
    <source>
        <dbReference type="PROSITE" id="PS50113"/>
    </source>
</evidence>
<dbReference type="PROSITE" id="PS50113">
    <property type="entry name" value="PAC"/>
    <property type="match status" value="1"/>
</dbReference>
<feature type="coiled-coil region" evidence="1">
    <location>
        <begin position="217"/>
        <end position="244"/>
    </location>
</feature>
<reference evidence="7 8" key="1">
    <citation type="journal article" date="2019" name="Int. J. Syst. Evol. Microbiol.">
        <title>The Global Catalogue of Microorganisms (GCM) 10K type strain sequencing project: providing services to taxonomists for standard genome sequencing and annotation.</title>
        <authorList>
            <consortium name="The Broad Institute Genomics Platform"/>
            <consortium name="The Broad Institute Genome Sequencing Center for Infectious Disease"/>
            <person name="Wu L."/>
            <person name="Ma J."/>
        </authorList>
    </citation>
    <scope>NUCLEOTIDE SEQUENCE [LARGE SCALE GENOMIC DNA]</scope>
    <source>
        <strain evidence="7 8">JCM 6886</strain>
    </source>
</reference>
<dbReference type="InterPro" id="IPR000700">
    <property type="entry name" value="PAS-assoc_C"/>
</dbReference>
<dbReference type="NCBIfam" id="TIGR00229">
    <property type="entry name" value="sensory_box"/>
    <property type="match status" value="1"/>
</dbReference>
<keyword evidence="1" id="KW-0175">Coiled coil</keyword>
<dbReference type="SUPFAM" id="SSF55785">
    <property type="entry name" value="PYP-like sensor domain (PAS domain)"/>
    <property type="match status" value="1"/>
</dbReference>
<dbReference type="PROSITE" id="PS50112">
    <property type="entry name" value="PAS"/>
    <property type="match status" value="1"/>
</dbReference>
<feature type="domain" description="HAMP" evidence="5">
    <location>
        <begin position="168"/>
        <end position="222"/>
    </location>
</feature>
<dbReference type="InterPro" id="IPR000160">
    <property type="entry name" value="GGDEF_dom"/>
</dbReference>
<sequence>MLTKLRTSIATRLALILLLAGLVSALCTGYVFYSYTYSKEFAQSQKQLRQLVHAVSQTAAIAAYLDDLTLAKEVVDGIAASDLVKAVVLKSTQETLSTRGIMPDESVETLRFNLDSPFVTGEMVGKLLVAPNIDLIQFDAKKTAMNHVTLIAVQTFILITLIIFLLNRQLITEIKRLAKRLHSIRIGSDQRLVPTPSHKYDEIGLLTHDINHLLSSVEDNINLERALRQEVEELENRFRDIFEQSSHGIAIVDIDGKMKLHNPSFRNIIGKPSFEKISQQDPVSFFTVFDEEKSRLESAAAEVLLTGESRAVDIKIEDSGETRWLYCLISLMTDDDKASSFEIVLQDISERRNREEKLKGQAEVDALTNLYNRGAGENKIEQLITLAETKRFAYGLFMIDLDGFKPVNDQFGHEAGDKVLIEVANRLLSSVRADDVAIRWGGDEFVIFARLTTDLLEASRIAEKLLSILREPIECELYNTVNISASIGIALYPFNADNLESLLKYADLAMYEVKSQHKNGYNYFKQPSLKTADTDNVITGF</sequence>
<dbReference type="InterPro" id="IPR013656">
    <property type="entry name" value="PAS_4"/>
</dbReference>
<feature type="domain" description="GGDEF" evidence="6">
    <location>
        <begin position="392"/>
        <end position="526"/>
    </location>
</feature>
<proteinExistence type="predicted"/>
<dbReference type="RefSeq" id="WP_343749545.1">
    <property type="nucleotide sequence ID" value="NZ_BAAADG010000003.1"/>
</dbReference>
<evidence type="ECO:0000256" key="1">
    <source>
        <dbReference type="SAM" id="Coils"/>
    </source>
</evidence>
<evidence type="ECO:0000259" key="3">
    <source>
        <dbReference type="PROSITE" id="PS50112"/>
    </source>
</evidence>
<dbReference type="InterPro" id="IPR029787">
    <property type="entry name" value="Nucleotide_cyclase"/>
</dbReference>
<evidence type="ECO:0008006" key="9">
    <source>
        <dbReference type="Google" id="ProtNLM"/>
    </source>
</evidence>
<evidence type="ECO:0000313" key="7">
    <source>
        <dbReference type="EMBL" id="GAA0218626.1"/>
    </source>
</evidence>
<evidence type="ECO:0000259" key="5">
    <source>
        <dbReference type="PROSITE" id="PS50885"/>
    </source>
</evidence>
<dbReference type="NCBIfam" id="TIGR00254">
    <property type="entry name" value="GGDEF"/>
    <property type="match status" value="1"/>
</dbReference>
<dbReference type="Proteomes" id="UP001501476">
    <property type="component" value="Unassembled WGS sequence"/>
</dbReference>
<gene>
    <name evidence="7" type="ORF">GCM10008964_07840</name>
</gene>
<dbReference type="Gene3D" id="3.30.450.20">
    <property type="entry name" value="PAS domain"/>
    <property type="match status" value="1"/>
</dbReference>
<dbReference type="EMBL" id="BAAADG010000003">
    <property type="protein sequence ID" value="GAA0218626.1"/>
    <property type="molecule type" value="Genomic_DNA"/>
</dbReference>
<protein>
    <recommendedName>
        <fullName evidence="9">Diguanylate cyclase</fullName>
    </recommendedName>
</protein>
<name>A0ABN0TDA0_9GAMM</name>
<dbReference type="InterPro" id="IPR043128">
    <property type="entry name" value="Rev_trsase/Diguanyl_cyclase"/>
</dbReference>
<dbReference type="Pfam" id="PF00990">
    <property type="entry name" value="GGDEF"/>
    <property type="match status" value="1"/>
</dbReference>
<dbReference type="InterPro" id="IPR003660">
    <property type="entry name" value="HAMP_dom"/>
</dbReference>
<dbReference type="SMART" id="SM00267">
    <property type="entry name" value="GGDEF"/>
    <property type="match status" value="1"/>
</dbReference>
<feature type="domain" description="PAC" evidence="4">
    <location>
        <begin position="305"/>
        <end position="360"/>
    </location>
</feature>
<feature type="transmembrane region" description="Helical" evidence="2">
    <location>
        <begin position="144"/>
        <end position="166"/>
    </location>
</feature>
<dbReference type="PROSITE" id="PS50887">
    <property type="entry name" value="GGDEF"/>
    <property type="match status" value="1"/>
</dbReference>
<keyword evidence="2" id="KW-1133">Transmembrane helix</keyword>
<organism evidence="7 8">
    <name type="scientific">Methylophaga marina</name>
    <dbReference type="NCBI Taxonomy" id="45495"/>
    <lineage>
        <taxon>Bacteria</taxon>
        <taxon>Pseudomonadati</taxon>
        <taxon>Pseudomonadota</taxon>
        <taxon>Gammaproteobacteria</taxon>
        <taxon>Thiotrichales</taxon>
        <taxon>Piscirickettsiaceae</taxon>
        <taxon>Methylophaga</taxon>
    </lineage>
</organism>
<dbReference type="PANTHER" id="PTHR44757:SF2">
    <property type="entry name" value="BIOFILM ARCHITECTURE MAINTENANCE PROTEIN MBAA"/>
    <property type="match status" value="1"/>
</dbReference>
<dbReference type="SUPFAM" id="SSF55073">
    <property type="entry name" value="Nucleotide cyclase"/>
    <property type="match status" value="1"/>
</dbReference>
<dbReference type="Gene3D" id="6.10.340.10">
    <property type="match status" value="1"/>
</dbReference>
<dbReference type="PROSITE" id="PS50885">
    <property type="entry name" value="HAMP"/>
    <property type="match status" value="1"/>
</dbReference>
<keyword evidence="2" id="KW-0812">Transmembrane</keyword>
<dbReference type="InterPro" id="IPR000014">
    <property type="entry name" value="PAS"/>
</dbReference>
<evidence type="ECO:0000313" key="8">
    <source>
        <dbReference type="Proteomes" id="UP001501476"/>
    </source>
</evidence>
<keyword evidence="8" id="KW-1185">Reference proteome</keyword>
<feature type="domain" description="PAS" evidence="3">
    <location>
        <begin position="234"/>
        <end position="308"/>
    </location>
</feature>
<dbReference type="CDD" id="cd01949">
    <property type="entry name" value="GGDEF"/>
    <property type="match status" value="1"/>
</dbReference>
<dbReference type="Pfam" id="PF08448">
    <property type="entry name" value="PAS_4"/>
    <property type="match status" value="1"/>
</dbReference>
<dbReference type="InterPro" id="IPR035965">
    <property type="entry name" value="PAS-like_dom_sf"/>
</dbReference>